<comment type="subcellular location">
    <subcellularLocation>
        <location evidence="1">Cell envelope</location>
    </subcellularLocation>
</comment>
<keyword evidence="3" id="KW-0479">Metal-binding</keyword>
<sequence length="298" mass="33881">MKVLLTLLLTSILLVTTGCQETSEEVDSNELKIVTSLSIIADMTEEIAGDKAEVNYIVPLGEEPEEYEPTPSDFQEISDADVFFINGYNIEAWLEQVTENVTDVDVIPIAEEGPKIPLEGTDDIPDPHLWLNPLHVRDYYVDKIVTTLKELDSENSEYYQEKADEYIEELEELDKYIEEETNKIPEDNRLIITSEHAFKYYGDRYGFDTNGIWELNAHEEGTPQQIANIIDLVNESEVPAVFAESTVDPRYMENISDETGVELAKEVYTDAIGDEETNADSYINMMKESTKVIVENLK</sequence>
<keyword evidence="2 5" id="KW-0813">Transport</keyword>
<dbReference type="PANTHER" id="PTHR42953:SF1">
    <property type="entry name" value="METAL-BINDING PROTEIN HI_0362-RELATED"/>
    <property type="match status" value="1"/>
</dbReference>
<evidence type="ECO:0000256" key="3">
    <source>
        <dbReference type="ARBA" id="ARBA00022723"/>
    </source>
</evidence>
<dbReference type="OrthoDB" id="9810636at2"/>
<evidence type="ECO:0000313" key="6">
    <source>
        <dbReference type="EMBL" id="OWZ85003.1"/>
    </source>
</evidence>
<evidence type="ECO:0000256" key="2">
    <source>
        <dbReference type="ARBA" id="ARBA00022448"/>
    </source>
</evidence>
<organism evidence="6 7">
    <name type="scientific">Natranaerobius trueperi</name>
    <dbReference type="NCBI Taxonomy" id="759412"/>
    <lineage>
        <taxon>Bacteria</taxon>
        <taxon>Bacillati</taxon>
        <taxon>Bacillota</taxon>
        <taxon>Clostridia</taxon>
        <taxon>Natranaerobiales</taxon>
        <taxon>Natranaerobiaceae</taxon>
        <taxon>Natranaerobius</taxon>
    </lineage>
</organism>
<gene>
    <name evidence="6" type="ORF">CDO51_00975</name>
</gene>
<dbReference type="GO" id="GO:0007155">
    <property type="term" value="P:cell adhesion"/>
    <property type="evidence" value="ECO:0007669"/>
    <property type="project" value="InterPro"/>
</dbReference>
<dbReference type="InterPro" id="IPR006127">
    <property type="entry name" value="ZnuA-like"/>
</dbReference>
<dbReference type="GO" id="GO:0046872">
    <property type="term" value="F:metal ion binding"/>
    <property type="evidence" value="ECO:0007669"/>
    <property type="project" value="UniProtKB-KW"/>
</dbReference>
<dbReference type="InterPro" id="IPR006128">
    <property type="entry name" value="Lipoprotein_PsaA-like"/>
</dbReference>
<name>A0A226C162_9FIRM</name>
<dbReference type="PRINTS" id="PR00691">
    <property type="entry name" value="ADHESINB"/>
</dbReference>
<dbReference type="RefSeq" id="WP_089022427.1">
    <property type="nucleotide sequence ID" value="NZ_NIQC01000001.1"/>
</dbReference>
<dbReference type="InterPro" id="IPR050492">
    <property type="entry name" value="Bact_metal-bind_prot9"/>
</dbReference>
<dbReference type="PRINTS" id="PR00690">
    <property type="entry name" value="ADHESNFAMILY"/>
</dbReference>
<dbReference type="Gene3D" id="3.40.50.1980">
    <property type="entry name" value="Nitrogenase molybdenum iron protein domain"/>
    <property type="match status" value="2"/>
</dbReference>
<dbReference type="EMBL" id="NIQC01000001">
    <property type="protein sequence ID" value="OWZ85003.1"/>
    <property type="molecule type" value="Genomic_DNA"/>
</dbReference>
<proteinExistence type="inferred from homology"/>
<dbReference type="PROSITE" id="PS51257">
    <property type="entry name" value="PROKAR_LIPOPROTEIN"/>
    <property type="match status" value="1"/>
</dbReference>
<reference evidence="6 7" key="1">
    <citation type="submission" date="2017-06" db="EMBL/GenBank/DDBJ databases">
        <title>Draft Genome Sequence of Natranaerobius trueperi halophilic, alkalithermophilic bacteria from soda lakes.</title>
        <authorList>
            <person name="Zhao B."/>
        </authorList>
    </citation>
    <scope>NUCLEOTIDE SEQUENCE [LARGE SCALE GENOMIC DNA]</scope>
    <source>
        <strain evidence="6 7">DSM 18760</strain>
    </source>
</reference>
<dbReference type="SUPFAM" id="SSF53807">
    <property type="entry name" value="Helical backbone' metal receptor"/>
    <property type="match status" value="1"/>
</dbReference>
<evidence type="ECO:0000256" key="4">
    <source>
        <dbReference type="ARBA" id="ARBA00022729"/>
    </source>
</evidence>
<evidence type="ECO:0000256" key="5">
    <source>
        <dbReference type="RuleBase" id="RU003512"/>
    </source>
</evidence>
<keyword evidence="7" id="KW-1185">Reference proteome</keyword>
<dbReference type="Pfam" id="PF01297">
    <property type="entry name" value="ZnuA"/>
    <property type="match status" value="1"/>
</dbReference>
<dbReference type="InterPro" id="IPR006129">
    <property type="entry name" value="AdhesinB"/>
</dbReference>
<dbReference type="AlphaFoldDB" id="A0A226C162"/>
<dbReference type="GO" id="GO:0030313">
    <property type="term" value="C:cell envelope"/>
    <property type="evidence" value="ECO:0007669"/>
    <property type="project" value="UniProtKB-SubCell"/>
</dbReference>
<evidence type="ECO:0000313" key="7">
    <source>
        <dbReference type="Proteomes" id="UP000214588"/>
    </source>
</evidence>
<comment type="similarity">
    <text evidence="5">Belongs to the bacterial solute-binding protein 9 family.</text>
</comment>
<accession>A0A226C162</accession>
<protein>
    <submittedName>
        <fullName evidence="6">Metal ABC transporter substrate-binding protein</fullName>
    </submittedName>
</protein>
<keyword evidence="4" id="KW-0732">Signal</keyword>
<dbReference type="PANTHER" id="PTHR42953">
    <property type="entry name" value="HIGH-AFFINITY ZINC UPTAKE SYSTEM PROTEIN ZNUA-RELATED"/>
    <property type="match status" value="1"/>
</dbReference>
<comment type="caution">
    <text evidence="6">The sequence shown here is derived from an EMBL/GenBank/DDBJ whole genome shotgun (WGS) entry which is preliminary data.</text>
</comment>
<dbReference type="GO" id="GO:0030001">
    <property type="term" value="P:metal ion transport"/>
    <property type="evidence" value="ECO:0007669"/>
    <property type="project" value="InterPro"/>
</dbReference>
<evidence type="ECO:0000256" key="1">
    <source>
        <dbReference type="ARBA" id="ARBA00004196"/>
    </source>
</evidence>
<dbReference type="Proteomes" id="UP000214588">
    <property type="component" value="Unassembled WGS sequence"/>
</dbReference>